<dbReference type="SUPFAM" id="SSF63411">
    <property type="entry name" value="LuxS/MPP-like metallohydrolase"/>
    <property type="match status" value="1"/>
</dbReference>
<feature type="domain" description="Peptidase M16 N-terminal" evidence="1">
    <location>
        <begin position="59"/>
        <end position="141"/>
    </location>
</feature>
<dbReference type="Proteomes" id="UP001149400">
    <property type="component" value="Unassembled WGS sequence"/>
</dbReference>
<accession>A0ABT5R0N6</accession>
<dbReference type="PANTHER" id="PTHR43016:SF16">
    <property type="entry name" value="METALLOPROTEASE, PUTATIVE (AFU_ORTHOLOGUE AFUA_4G07610)-RELATED"/>
    <property type="match status" value="1"/>
</dbReference>
<proteinExistence type="predicted"/>
<dbReference type="EMBL" id="JAJUBC010000012">
    <property type="protein sequence ID" value="MDD1793824.1"/>
    <property type="molecule type" value="Genomic_DNA"/>
</dbReference>
<sequence length="678" mass="75816">MAKPHPAAPDWILLPPKDQQLDTGWVGYRHVSGMMHWHHAASEDQRLSASLVVPTPVEDDSGITHALEHMVLRGSMRFPDSDTFFSLRSELALLEFNASTKKESTRFHLSGYDPHSALRGIGFFADSVLSPQLTLEDFEQEIFHPLGDDYGGTLYREISEYMRIEHFHASTVQAVNCVPRAPLFGGMPDTITQLDIAALRRYHHHYYRPENILLITAGSWPMVALWRQVSKALDGVGTPFSVTLSEQDILSYVVAEKDDERIESLALSSHWAAVLHATLSSLKYRQPLSELGAQLLPLNNDFQPAPALRFRVSQQCSLSDLEQLVEGARQRLSAKRTAWQSGYFKLQQGQRMATRWGDGLQRLYHQFSTTPFAPPYLKGEVCEQLPTFSFTDKQCQGEWIAPCPPLVRLAILCRFNARDTKTRADLTRWLELCEQRTLRWAWMQSKPILGEIKEWYCANAVVKGLTVDLPESDMALLRHFWHHTLSANEIHAMDAEWQHTAQGIVLNCAGSVPVFRAGTIMASHRDDETAMHVALSFPHTTEAGTIAALGQAVMASSLILQRRLGGRCYSLGVSFDLMSYELTFDSVADSDPSVSFIALLNAFETLCSPLDEDDIEKVCDGGLGLVSARYNKSNARFHQTLLNTVGRSVALDFSVVSPASLAQLATQVLYALKHATLH</sequence>
<dbReference type="InterPro" id="IPR011765">
    <property type="entry name" value="Pept_M16_N"/>
</dbReference>
<dbReference type="InterPro" id="IPR011249">
    <property type="entry name" value="Metalloenz_LuxS/M16"/>
</dbReference>
<dbReference type="RefSeq" id="WP_274164674.1">
    <property type="nucleotide sequence ID" value="NZ_JAJUBC010000012.1"/>
</dbReference>
<evidence type="ECO:0000313" key="2">
    <source>
        <dbReference type="EMBL" id="MDD1793824.1"/>
    </source>
</evidence>
<comment type="caution">
    <text evidence="2">The sequence shown here is derived from an EMBL/GenBank/DDBJ whole genome shotgun (WGS) entry which is preliminary data.</text>
</comment>
<name>A0ABT5R0N6_9GAMM</name>
<dbReference type="Pfam" id="PF00675">
    <property type="entry name" value="Peptidase_M16"/>
    <property type="match status" value="1"/>
</dbReference>
<organism evidence="2 3">
    <name type="scientific">Enterovibrio gelatinilyticus</name>
    <dbReference type="NCBI Taxonomy" id="2899819"/>
    <lineage>
        <taxon>Bacteria</taxon>
        <taxon>Pseudomonadati</taxon>
        <taxon>Pseudomonadota</taxon>
        <taxon>Gammaproteobacteria</taxon>
        <taxon>Vibrionales</taxon>
        <taxon>Vibrionaceae</taxon>
        <taxon>Enterovibrio</taxon>
    </lineage>
</organism>
<reference evidence="2" key="1">
    <citation type="submission" date="2021-12" db="EMBL/GenBank/DDBJ databases">
        <title>Enterovibrio ZSDZ35 sp. nov. and Enterovibrio ZSDZ42 sp. nov., isolated from coastal seawater in Qingdao.</title>
        <authorList>
            <person name="Zhang P."/>
        </authorList>
    </citation>
    <scope>NUCLEOTIDE SEQUENCE</scope>
    <source>
        <strain evidence="2">ZSDZ42</strain>
    </source>
</reference>
<evidence type="ECO:0000259" key="1">
    <source>
        <dbReference type="Pfam" id="PF00675"/>
    </source>
</evidence>
<protein>
    <submittedName>
        <fullName evidence="2">Insulinase family protein</fullName>
    </submittedName>
</protein>
<gene>
    <name evidence="2" type="ORF">LRP50_11840</name>
</gene>
<dbReference type="Gene3D" id="3.30.830.10">
    <property type="entry name" value="Metalloenzyme, LuxS/M16 peptidase-like"/>
    <property type="match status" value="1"/>
</dbReference>
<keyword evidence="3" id="KW-1185">Reference proteome</keyword>
<evidence type="ECO:0000313" key="3">
    <source>
        <dbReference type="Proteomes" id="UP001149400"/>
    </source>
</evidence>
<dbReference type="PANTHER" id="PTHR43016">
    <property type="entry name" value="PRESEQUENCE PROTEASE"/>
    <property type="match status" value="1"/>
</dbReference>